<organism evidence="2">
    <name type="scientific">Pristhesancus plagipennis</name>
    <name type="common">Common assassin bug</name>
    <dbReference type="NCBI Taxonomy" id="1955184"/>
    <lineage>
        <taxon>Eukaryota</taxon>
        <taxon>Metazoa</taxon>
        <taxon>Ecdysozoa</taxon>
        <taxon>Arthropoda</taxon>
        <taxon>Hexapoda</taxon>
        <taxon>Insecta</taxon>
        <taxon>Pterygota</taxon>
        <taxon>Neoptera</taxon>
        <taxon>Paraneoptera</taxon>
        <taxon>Hemiptera</taxon>
        <taxon>Heteroptera</taxon>
        <taxon>Panheteroptera</taxon>
        <taxon>Cimicomorpha</taxon>
        <taxon>Reduviidae</taxon>
        <taxon>Harpactorinae</taxon>
        <taxon>Harpactorini</taxon>
        <taxon>Pristhesancus</taxon>
    </lineage>
</organism>
<feature type="chain" id="PRO_5014972421" evidence="1">
    <location>
        <begin position="23"/>
        <end position="60"/>
    </location>
</feature>
<reference evidence="2" key="1">
    <citation type="submission" date="2016-10" db="EMBL/GenBank/DDBJ databases">
        <title>The assassin bug Pristhesancus plagipennis produces two different types of venom.</title>
        <authorList>
            <person name="Walker A.A."/>
            <person name="Herzig V."/>
            <person name="Jin J."/>
            <person name="Fry B.G."/>
            <person name="King G.F."/>
        </authorList>
    </citation>
    <scope>NUCLEOTIDE SEQUENCE</scope>
</reference>
<feature type="signal peptide" evidence="1">
    <location>
        <begin position="1"/>
        <end position="22"/>
    </location>
</feature>
<name>A0A2K8JLJ4_PRIPG</name>
<evidence type="ECO:0000256" key="1">
    <source>
        <dbReference type="SAM" id="SignalP"/>
    </source>
</evidence>
<sequence>MKTINILISVLIVMQLSNDAVASTIPNNICQTCCVNPSSDPRCASVRCNCPIKTSPPCSE</sequence>
<protein>
    <submittedName>
        <fullName evidence="2">Venom peptide Pp18a</fullName>
    </submittedName>
</protein>
<accession>A0A2K8JLJ4</accession>
<evidence type="ECO:0000313" key="2">
    <source>
        <dbReference type="EMBL" id="ATU82666.1"/>
    </source>
</evidence>
<dbReference type="AlphaFoldDB" id="A0A2K8JLJ4"/>
<proteinExistence type="evidence at transcript level"/>
<dbReference type="EMBL" id="KY030915">
    <property type="protein sequence ID" value="ATU82666.1"/>
    <property type="molecule type" value="mRNA"/>
</dbReference>
<keyword evidence="1" id="KW-0732">Signal</keyword>